<comment type="caution">
    <text evidence="1">The sequence shown here is derived from an EMBL/GenBank/DDBJ whole genome shotgun (WGS) entry which is preliminary data.</text>
</comment>
<dbReference type="EMBL" id="JACHNU010000002">
    <property type="protein sequence ID" value="MBB4662418.1"/>
    <property type="molecule type" value="Genomic_DNA"/>
</dbReference>
<gene>
    <name evidence="1" type="ORF">BDZ31_002004</name>
</gene>
<organism evidence="1 2">
    <name type="scientific">Conexibacter arvalis</name>
    <dbReference type="NCBI Taxonomy" id="912552"/>
    <lineage>
        <taxon>Bacteria</taxon>
        <taxon>Bacillati</taxon>
        <taxon>Actinomycetota</taxon>
        <taxon>Thermoleophilia</taxon>
        <taxon>Solirubrobacterales</taxon>
        <taxon>Conexibacteraceae</taxon>
        <taxon>Conexibacter</taxon>
    </lineage>
</organism>
<dbReference type="RefSeq" id="WP_183341598.1">
    <property type="nucleotide sequence ID" value="NZ_JACHNU010000002.1"/>
</dbReference>
<dbReference type="Pfam" id="PF02585">
    <property type="entry name" value="PIG-L"/>
    <property type="match status" value="1"/>
</dbReference>
<dbReference type="SUPFAM" id="SSF102588">
    <property type="entry name" value="LmbE-like"/>
    <property type="match status" value="1"/>
</dbReference>
<proteinExistence type="predicted"/>
<keyword evidence="2" id="KW-1185">Reference proteome</keyword>
<accession>A0A840IEH7</accession>
<dbReference type="Proteomes" id="UP000585272">
    <property type="component" value="Unassembled WGS sequence"/>
</dbReference>
<reference evidence="1 2" key="1">
    <citation type="submission" date="2020-08" db="EMBL/GenBank/DDBJ databases">
        <title>Genomic Encyclopedia of Archaeal and Bacterial Type Strains, Phase II (KMG-II): from individual species to whole genera.</title>
        <authorList>
            <person name="Goeker M."/>
        </authorList>
    </citation>
    <scope>NUCLEOTIDE SEQUENCE [LARGE SCALE GENOMIC DNA]</scope>
    <source>
        <strain evidence="1 2">DSM 23288</strain>
    </source>
</reference>
<dbReference type="GO" id="GO:0016811">
    <property type="term" value="F:hydrolase activity, acting on carbon-nitrogen (but not peptide) bonds, in linear amides"/>
    <property type="evidence" value="ECO:0007669"/>
    <property type="project" value="TreeGrafter"/>
</dbReference>
<sequence length="240" mass="26210">MTTSIVCVGAHQDDVELHCLGTLLAWRARGDVEITTVTVTNGDKGGQHDLSLSHARVAEIRTAEAAAVAERLGGRYVCLDAPDELLEDTPDLRLALTDVLRAARADVVYAPPPVDYNVDHTVTSQLAHHACLLAPVRTIATDHEPLARAPQLFYTDAITGLEWQPTTYVDISPHFERKLELLELHESQMANMDQFGGWDLRRYAEVVGAFRGLQCGVAYAEAFAPALAWPRLRPGPLPGA</sequence>
<dbReference type="PANTHER" id="PTHR12993">
    <property type="entry name" value="N-ACETYLGLUCOSAMINYL-PHOSPHATIDYLINOSITOL DE-N-ACETYLASE-RELATED"/>
    <property type="match status" value="1"/>
</dbReference>
<dbReference type="AlphaFoldDB" id="A0A840IEH7"/>
<dbReference type="InterPro" id="IPR003737">
    <property type="entry name" value="GlcNAc_PI_deacetylase-related"/>
</dbReference>
<dbReference type="PANTHER" id="PTHR12993:SF30">
    <property type="entry name" value="N-ACETYL-ALPHA-D-GLUCOSAMINYL L-MALATE DEACETYLASE 1"/>
    <property type="match status" value="1"/>
</dbReference>
<evidence type="ECO:0000313" key="1">
    <source>
        <dbReference type="EMBL" id="MBB4662418.1"/>
    </source>
</evidence>
<dbReference type="Gene3D" id="3.40.50.10320">
    <property type="entry name" value="LmbE-like"/>
    <property type="match status" value="1"/>
</dbReference>
<name>A0A840IEH7_9ACTN</name>
<evidence type="ECO:0000313" key="2">
    <source>
        <dbReference type="Proteomes" id="UP000585272"/>
    </source>
</evidence>
<dbReference type="InterPro" id="IPR024078">
    <property type="entry name" value="LmbE-like_dom_sf"/>
</dbReference>
<dbReference type="GO" id="GO:0016137">
    <property type="term" value="P:glycoside metabolic process"/>
    <property type="evidence" value="ECO:0007669"/>
    <property type="project" value="UniProtKB-ARBA"/>
</dbReference>
<protein>
    <submittedName>
        <fullName evidence="1">LmbE family N-acetylglucosaminyl deacetylase</fullName>
    </submittedName>
</protein>